<evidence type="ECO:0000313" key="3">
    <source>
        <dbReference type="Proteomes" id="UP001432322"/>
    </source>
</evidence>
<evidence type="ECO:0000256" key="1">
    <source>
        <dbReference type="SAM" id="MobiDB-lite"/>
    </source>
</evidence>
<dbReference type="Proteomes" id="UP001432322">
    <property type="component" value="Unassembled WGS sequence"/>
</dbReference>
<dbReference type="EMBL" id="BTSY01000005">
    <property type="protein sequence ID" value="GMT27461.1"/>
    <property type="molecule type" value="Genomic_DNA"/>
</dbReference>
<accession>A0AAV5W6K8</accession>
<name>A0AAV5W6K8_9BILA</name>
<feature type="compositionally biased region" description="Low complexity" evidence="1">
    <location>
        <begin position="131"/>
        <end position="153"/>
    </location>
</feature>
<gene>
    <name evidence="2" type="ORF">PFISCL1PPCAC_18758</name>
</gene>
<reference evidence="2" key="1">
    <citation type="submission" date="2023-10" db="EMBL/GenBank/DDBJ databases">
        <title>Genome assembly of Pristionchus species.</title>
        <authorList>
            <person name="Yoshida K."/>
            <person name="Sommer R.J."/>
        </authorList>
    </citation>
    <scope>NUCLEOTIDE SEQUENCE</scope>
    <source>
        <strain evidence="2">RS5133</strain>
    </source>
</reference>
<feature type="region of interest" description="Disordered" evidence="1">
    <location>
        <begin position="130"/>
        <end position="186"/>
    </location>
</feature>
<comment type="caution">
    <text evidence="2">The sequence shown here is derived from an EMBL/GenBank/DDBJ whole genome shotgun (WGS) entry which is preliminary data.</text>
</comment>
<organism evidence="2 3">
    <name type="scientific">Pristionchus fissidentatus</name>
    <dbReference type="NCBI Taxonomy" id="1538716"/>
    <lineage>
        <taxon>Eukaryota</taxon>
        <taxon>Metazoa</taxon>
        <taxon>Ecdysozoa</taxon>
        <taxon>Nematoda</taxon>
        <taxon>Chromadorea</taxon>
        <taxon>Rhabditida</taxon>
        <taxon>Rhabditina</taxon>
        <taxon>Diplogasteromorpha</taxon>
        <taxon>Diplogasteroidea</taxon>
        <taxon>Neodiplogasteridae</taxon>
        <taxon>Pristionchus</taxon>
    </lineage>
</organism>
<feature type="compositionally biased region" description="Basic and acidic residues" evidence="1">
    <location>
        <begin position="167"/>
        <end position="186"/>
    </location>
</feature>
<feature type="non-terminal residue" evidence="2">
    <location>
        <position position="1"/>
    </location>
</feature>
<keyword evidence="3" id="KW-1185">Reference proteome</keyword>
<protein>
    <submittedName>
        <fullName evidence="2">Uncharacterized protein</fullName>
    </submittedName>
</protein>
<dbReference type="AlphaFoldDB" id="A0AAV5W6K8"/>
<sequence>LTRTREREGLVLILPSHFAQGRPPTAKPAPSSLVCPPSCPPTSTASLLRAAIMAATSRAASSLPRPTSSAITAINPVTSSPSVRTQLEEARGGKQILYKAKLRVCWRAGPLRDASSLAWSPLSRLPKVTRPLSSPVPYSSVSPSPSSSISTPTPVFPSPTKRKPAKATRELRVRKENEGKMRVKNR</sequence>
<proteinExistence type="predicted"/>
<evidence type="ECO:0000313" key="2">
    <source>
        <dbReference type="EMBL" id="GMT27461.1"/>
    </source>
</evidence>